<evidence type="ECO:0000313" key="1">
    <source>
        <dbReference type="EMBL" id="AHJ11882.1"/>
    </source>
</evidence>
<protein>
    <submittedName>
        <fullName evidence="1">Uncharacterized protein</fullName>
    </submittedName>
</protein>
<accession>A0AA86AL86</accession>
<dbReference type="EMBL" id="CP007201">
    <property type="protein sequence ID" value="AHJ11882.1"/>
    <property type="molecule type" value="Genomic_DNA"/>
</dbReference>
<gene>
    <name evidence="1" type="ORF">SMUL_0607</name>
</gene>
<evidence type="ECO:0000313" key="2">
    <source>
        <dbReference type="Proteomes" id="UP000019322"/>
    </source>
</evidence>
<organism evidence="1 2">
    <name type="scientific">Sulfurospirillum multivorans (strain DM 12446 / JCM 15788 / NBRC 109480)</name>
    <dbReference type="NCBI Taxonomy" id="1150621"/>
    <lineage>
        <taxon>Bacteria</taxon>
        <taxon>Pseudomonadati</taxon>
        <taxon>Campylobacterota</taxon>
        <taxon>Epsilonproteobacteria</taxon>
        <taxon>Campylobacterales</taxon>
        <taxon>Sulfurospirillaceae</taxon>
        <taxon>Sulfurospirillum</taxon>
    </lineage>
</organism>
<sequence>MIDKISYKKNPLYFEELYPNIWIMDNHKWAYYAWEKYFHENKSIPNTLVHLDFHWDAVSDFHQSDEKQDLSWFFKLSLEEIKKLIAKNTYIKLDSFIAPALIKKYFKKIHFNCFQYDEEIGFYHPILEEYQVSQFVHESINDLVSAIQPNTPIVFDFDIDIFNRSDQMYDKGDLWSEADIRSYLKSCEPLILNAKVITISMSYGYSGDSDDTRYLTELVLSSIIDMKQKT</sequence>
<dbReference type="RefSeq" id="WP_025343791.1">
    <property type="nucleotide sequence ID" value="NZ_CP007201.1"/>
</dbReference>
<reference evidence="1 2" key="1">
    <citation type="journal article" date="2014" name="Environ. Microbiol.">
        <title>Insights into organohalide respiration and the versatile catabolism of Sulfurospirillum multivorans gained from comparative genomics and physiological studies.</title>
        <authorList>
            <person name="Goris T."/>
            <person name="Schubert T."/>
            <person name="Gadkari J."/>
            <person name="Wubet T."/>
            <person name="Tarkka M."/>
            <person name="Buscot F."/>
            <person name="Adrian L."/>
            <person name="Diekert G."/>
        </authorList>
    </citation>
    <scope>NUCLEOTIDE SEQUENCE [LARGE SCALE GENOMIC DNA]</scope>
    <source>
        <strain evidence="2">DM 12446 / JCM 15788 / NBRC 109480</strain>
    </source>
</reference>
<dbReference type="Pfam" id="PF12640">
    <property type="entry name" value="UPF0489"/>
    <property type="match status" value="1"/>
</dbReference>
<proteinExistence type="predicted"/>
<dbReference type="KEGG" id="smul:SMUL_0607"/>
<dbReference type="Proteomes" id="UP000019322">
    <property type="component" value="Chromosome"/>
</dbReference>
<name>A0AA86AL86_SULMK</name>
<dbReference type="AlphaFoldDB" id="A0AA86AL86"/>
<dbReference type="InterPro" id="IPR024131">
    <property type="entry name" value="UPF0489"/>
</dbReference>